<protein>
    <recommendedName>
        <fullName evidence="4">Porin</fullName>
    </recommendedName>
</protein>
<keyword evidence="3" id="KW-1185">Reference proteome</keyword>
<name>A0A6M4GXU9_9PROT</name>
<reference evidence="2 3" key="1">
    <citation type="submission" date="2020-04" db="EMBL/GenBank/DDBJ databases">
        <title>Usitatibacter rugosus gen. nov., sp. nov. and Usitatibacter palustris sp. nov., novel members of Usitatibacteraceae fam. nov. within the order Nitrosomonadales isolated from soil.</title>
        <authorList>
            <person name="Huber K.J."/>
            <person name="Neumann-Schaal M."/>
            <person name="Geppert A."/>
            <person name="Luckner M."/>
            <person name="Wanner G."/>
            <person name="Overmann J."/>
        </authorList>
    </citation>
    <scope>NUCLEOTIDE SEQUENCE [LARGE SCALE GENOMIC DNA]</scope>
    <source>
        <strain evidence="2 3">0125_3</strain>
    </source>
</reference>
<dbReference type="SUPFAM" id="SSF56935">
    <property type="entry name" value="Porins"/>
    <property type="match status" value="1"/>
</dbReference>
<evidence type="ECO:0000256" key="1">
    <source>
        <dbReference type="SAM" id="SignalP"/>
    </source>
</evidence>
<sequence length="402" mass="42925">MRTLAAAVASLAACGALAAEEDADFAATKGSAAEAQLQARLKASIRTLPGTDTQYFIGGYLQLDGLATRHRQDGDEQDAFIVSTTPFGPADKNYRAGIRASQLNWISKTPAPFGDFWTRLEANLFPLDGRTHPTLNQLFVRFGEAVTIGKTYSTFVDEDVLPTTLDYNGPSGVTFARQALVRVSLPIAAGWTVAASVEDSQADLDASGTLLSFRTDERRPDIAARVRFEGDFGHVQLAGLSRRIDVALDTPAGTREKHVNGKGVSLSGSLNVGDNAISGQIASGEGIGRYFNDPLSATGVGLGSGSQLDLLRSSGATLYYQHHWAPDWTTIAGASTLRIADEGLARRPEELKRVVYASANLAHRVTPTLIVGAEVLWGQATRVDGATASNTRLQISVRYLVF</sequence>
<feature type="chain" id="PRO_5027088060" description="Porin" evidence="1">
    <location>
        <begin position="19"/>
        <end position="402"/>
    </location>
</feature>
<gene>
    <name evidence="2" type="ORF">DSM104443_02296</name>
</gene>
<evidence type="ECO:0008006" key="4">
    <source>
        <dbReference type="Google" id="ProtNLM"/>
    </source>
</evidence>
<dbReference type="Proteomes" id="UP000501534">
    <property type="component" value="Chromosome"/>
</dbReference>
<keyword evidence="1" id="KW-0732">Signal</keyword>
<organism evidence="2 3">
    <name type="scientific">Usitatibacter rugosus</name>
    <dbReference type="NCBI Taxonomy" id="2732067"/>
    <lineage>
        <taxon>Bacteria</taxon>
        <taxon>Pseudomonadati</taxon>
        <taxon>Pseudomonadota</taxon>
        <taxon>Betaproteobacteria</taxon>
        <taxon>Nitrosomonadales</taxon>
        <taxon>Usitatibacteraceae</taxon>
        <taxon>Usitatibacter</taxon>
    </lineage>
</organism>
<dbReference type="AlphaFoldDB" id="A0A6M4GXU9"/>
<dbReference type="EMBL" id="CP053069">
    <property type="protein sequence ID" value="QJR11223.1"/>
    <property type="molecule type" value="Genomic_DNA"/>
</dbReference>
<evidence type="ECO:0000313" key="2">
    <source>
        <dbReference type="EMBL" id="QJR11223.1"/>
    </source>
</evidence>
<dbReference type="KEGG" id="uru:DSM104443_02296"/>
<evidence type="ECO:0000313" key="3">
    <source>
        <dbReference type="Proteomes" id="UP000501534"/>
    </source>
</evidence>
<proteinExistence type="predicted"/>
<feature type="signal peptide" evidence="1">
    <location>
        <begin position="1"/>
        <end position="18"/>
    </location>
</feature>
<accession>A0A6M4GXU9</accession>
<dbReference type="RefSeq" id="WP_171092392.1">
    <property type="nucleotide sequence ID" value="NZ_CP053069.1"/>
</dbReference>